<name>A0A1Q8VF62_9ACTO</name>
<dbReference type="EMBL" id="MSKI01000187">
    <property type="protein sequence ID" value="OLO46756.1"/>
    <property type="molecule type" value="Genomic_DNA"/>
</dbReference>
<gene>
    <name evidence="2" type="ORF">BKH30_12345</name>
</gene>
<protein>
    <submittedName>
        <fullName evidence="2">Uncharacterized protein</fullName>
    </submittedName>
</protein>
<dbReference type="AlphaFoldDB" id="A0A1Q8VF62"/>
<feature type="region of interest" description="Disordered" evidence="1">
    <location>
        <begin position="157"/>
        <end position="234"/>
    </location>
</feature>
<proteinExistence type="predicted"/>
<feature type="region of interest" description="Disordered" evidence="1">
    <location>
        <begin position="281"/>
        <end position="315"/>
    </location>
</feature>
<evidence type="ECO:0000256" key="1">
    <source>
        <dbReference type="SAM" id="MobiDB-lite"/>
    </source>
</evidence>
<sequence>MTGELAGAISGELTVASVIVRMVHDLVRDAISDVIGKLASKVAIGALTAGLAAPWAVTSAITEVSSWVTRLSREVADTVLTSRNLKDLLSKANRLFDDIGTAFSRMASQVGESAAKRVDDLARSAQHRIERLGDFLTNPQHALAGLPGISMRRAGDIGRAKPTVYRPSKAPTRPKTPRPNPNEGRWGRRLDDASAKSDPKPTTGGGDSTPPKGGGDGKGGGGSDPMSGPVVFKPFKGASETDIKALHEYVAGCNQALREGKLSPTGRVATKGTEIDRQAKRAARQERRAHPEKYPSPDIVAGHVPDSTWLGHGNPPRWQAMSSKLNSSLAGQNNNYPVGYKPTEFLVGEGD</sequence>
<feature type="compositionally biased region" description="Basic and acidic residues" evidence="1">
    <location>
        <begin position="281"/>
        <end position="295"/>
    </location>
</feature>
<accession>A0A1Q8VF62</accession>
<dbReference type="Proteomes" id="UP000186855">
    <property type="component" value="Unassembled WGS sequence"/>
</dbReference>
<feature type="compositionally biased region" description="Basic and acidic residues" evidence="1">
    <location>
        <begin position="185"/>
        <end position="199"/>
    </location>
</feature>
<feature type="compositionally biased region" description="Gly residues" evidence="1">
    <location>
        <begin position="203"/>
        <end position="223"/>
    </location>
</feature>
<organism evidence="2 3">
    <name type="scientific">Actinomyces oris</name>
    <dbReference type="NCBI Taxonomy" id="544580"/>
    <lineage>
        <taxon>Bacteria</taxon>
        <taxon>Bacillati</taxon>
        <taxon>Actinomycetota</taxon>
        <taxon>Actinomycetes</taxon>
        <taxon>Actinomycetales</taxon>
        <taxon>Actinomycetaceae</taxon>
        <taxon>Actinomyces</taxon>
    </lineage>
</organism>
<comment type="caution">
    <text evidence="2">The sequence shown here is derived from an EMBL/GenBank/DDBJ whole genome shotgun (WGS) entry which is preliminary data.</text>
</comment>
<evidence type="ECO:0000313" key="2">
    <source>
        <dbReference type="EMBL" id="OLO46756.1"/>
    </source>
</evidence>
<reference evidence="2 3" key="1">
    <citation type="submission" date="2016-12" db="EMBL/GenBank/DDBJ databases">
        <title>Genomic comparison of strains in the 'Actinomyces naeslundii' group.</title>
        <authorList>
            <person name="Mughal S.R."/>
            <person name="Do T."/>
            <person name="Gilbert S.C."/>
            <person name="Witherden E.A."/>
            <person name="Didelot X."/>
            <person name="Beighton D."/>
        </authorList>
    </citation>
    <scope>NUCLEOTIDE SEQUENCE [LARGE SCALE GENOMIC DNA]</scope>
    <source>
        <strain evidence="2 3">S24V</strain>
    </source>
</reference>
<evidence type="ECO:0000313" key="3">
    <source>
        <dbReference type="Proteomes" id="UP000186855"/>
    </source>
</evidence>